<dbReference type="SMART" id="SM01199">
    <property type="entry name" value="FDF"/>
    <property type="match status" value="1"/>
</dbReference>
<dbReference type="Gene3D" id="2.30.30.100">
    <property type="match status" value="1"/>
</dbReference>
<proteinExistence type="inferred from homology"/>
<dbReference type="InterPro" id="IPR019050">
    <property type="entry name" value="FDF_dom"/>
</dbReference>
<protein>
    <submittedName>
        <fullName evidence="11">LSM14 domain-containing protein</fullName>
    </submittedName>
</protein>
<evidence type="ECO:0000256" key="1">
    <source>
        <dbReference type="ARBA" id="ARBA00010415"/>
    </source>
</evidence>
<dbReference type="EMBL" id="UYYG01001174">
    <property type="protein sequence ID" value="VDN59004.1"/>
    <property type="molecule type" value="Genomic_DNA"/>
</dbReference>
<dbReference type="SUPFAM" id="SSF50182">
    <property type="entry name" value="Sm-like ribonucleoproteins"/>
    <property type="match status" value="1"/>
</dbReference>
<keyword evidence="10" id="KW-1185">Reference proteome</keyword>
<dbReference type="OrthoDB" id="21539at2759"/>
<dbReference type="PROSITE" id="PS52002">
    <property type="entry name" value="SM"/>
    <property type="match status" value="1"/>
</dbReference>
<dbReference type="STRING" id="318479.A0A158Q4L6"/>
<evidence type="ECO:0000256" key="3">
    <source>
        <dbReference type="PROSITE-ProRule" id="PRU00869"/>
    </source>
</evidence>
<accession>A0A158Q4L6</accession>
<feature type="short sequence motif" description="TFG box" evidence="3">
    <location>
        <begin position="231"/>
        <end position="251"/>
    </location>
</feature>
<evidence type="ECO:0000259" key="6">
    <source>
        <dbReference type="PROSITE" id="PS51536"/>
    </source>
</evidence>
<feature type="domain" description="Sm" evidence="7">
    <location>
        <begin position="1"/>
        <end position="81"/>
    </location>
</feature>
<sequence>MSNSTPYIGSKISLISKLDIRYEGILYTVDTTESTIALAKVRSFGTEDRPTPNPVPARDEVYEYIIFKASDIKDLIVCETPKPVPRLCGGLAYDPAILTVSESHTSQNQNVAPNAISARMGYKNNNTQQNTYQHKQNYRTVQRGGYSQRDAGNNLQRNMHHRMRFESDYDFEKANELFEETLNDITKDLKNTKLDCMDEKVETEKEGGYYDKNTSFFDRISCEALETKDPKSRADWRKERETNQETFGHSAVRSLNYRRSRSYYGGRSGRGGNANYRHNNYNANIQHRGGGNGGFGYGYHHNANNRRGVGFRSNYSN</sequence>
<dbReference type="WBParaSite" id="DME_0000517801-mRNA-1">
    <property type="protein sequence ID" value="DME_0000517801-mRNA-1"/>
    <property type="gene ID" value="DME_0000517801"/>
</dbReference>
<evidence type="ECO:0000256" key="4">
    <source>
        <dbReference type="SAM" id="MobiDB-lite"/>
    </source>
</evidence>
<feature type="short sequence motif" description="FFD box" evidence="2">
    <location>
        <begin position="208"/>
        <end position="224"/>
    </location>
</feature>
<dbReference type="Pfam" id="PF12701">
    <property type="entry name" value="LSM14"/>
    <property type="match status" value="1"/>
</dbReference>
<dbReference type="Proteomes" id="UP000274756">
    <property type="component" value="Unassembled WGS sequence"/>
</dbReference>
<dbReference type="PROSITE" id="PS51536">
    <property type="entry name" value="TFG"/>
    <property type="match status" value="1"/>
</dbReference>
<dbReference type="InterPro" id="IPR047575">
    <property type="entry name" value="Sm"/>
</dbReference>
<dbReference type="GO" id="GO:0000932">
    <property type="term" value="C:P-body"/>
    <property type="evidence" value="ECO:0007669"/>
    <property type="project" value="TreeGrafter"/>
</dbReference>
<name>A0A158Q4L6_DRAME</name>
<dbReference type="Proteomes" id="UP000038040">
    <property type="component" value="Unplaced"/>
</dbReference>
<evidence type="ECO:0000313" key="10">
    <source>
        <dbReference type="Proteomes" id="UP000274756"/>
    </source>
</evidence>
<dbReference type="InterPro" id="IPR025761">
    <property type="entry name" value="FFD_box"/>
</dbReference>
<organism evidence="9 11">
    <name type="scientific">Dracunculus medinensis</name>
    <name type="common">Guinea worm</name>
    <dbReference type="NCBI Taxonomy" id="318479"/>
    <lineage>
        <taxon>Eukaryota</taxon>
        <taxon>Metazoa</taxon>
        <taxon>Ecdysozoa</taxon>
        <taxon>Nematoda</taxon>
        <taxon>Chromadorea</taxon>
        <taxon>Rhabditida</taxon>
        <taxon>Spirurina</taxon>
        <taxon>Dracunculoidea</taxon>
        <taxon>Dracunculidae</taxon>
        <taxon>Dracunculus</taxon>
    </lineage>
</organism>
<dbReference type="PANTHER" id="PTHR13586">
    <property type="entry name" value="SCD6 PROTEIN-RELATED"/>
    <property type="match status" value="1"/>
</dbReference>
<evidence type="ECO:0000313" key="9">
    <source>
        <dbReference type="Proteomes" id="UP000038040"/>
    </source>
</evidence>
<feature type="domain" description="TFG box profile" evidence="6">
    <location>
        <begin position="231"/>
        <end position="251"/>
    </location>
</feature>
<dbReference type="AlphaFoldDB" id="A0A158Q4L6"/>
<dbReference type="GO" id="GO:0003729">
    <property type="term" value="F:mRNA binding"/>
    <property type="evidence" value="ECO:0007669"/>
    <property type="project" value="TreeGrafter"/>
</dbReference>
<dbReference type="SMART" id="SM01271">
    <property type="entry name" value="LSM14"/>
    <property type="match status" value="1"/>
</dbReference>
<dbReference type="InterPro" id="IPR025609">
    <property type="entry name" value="Lsm14-like_N"/>
</dbReference>
<feature type="domain" description="FFD box profile" evidence="5">
    <location>
        <begin position="208"/>
        <end position="224"/>
    </location>
</feature>
<evidence type="ECO:0000259" key="5">
    <source>
        <dbReference type="PROSITE" id="PS51513"/>
    </source>
</evidence>
<dbReference type="CDD" id="cd01736">
    <property type="entry name" value="LSm14_N"/>
    <property type="match status" value="1"/>
</dbReference>
<reference evidence="11" key="1">
    <citation type="submission" date="2016-04" db="UniProtKB">
        <authorList>
            <consortium name="WormBaseParasite"/>
        </authorList>
    </citation>
    <scope>IDENTIFICATION</scope>
</reference>
<evidence type="ECO:0000256" key="2">
    <source>
        <dbReference type="PROSITE-ProRule" id="PRU00846"/>
    </source>
</evidence>
<dbReference type="GO" id="GO:0033962">
    <property type="term" value="P:P-body assembly"/>
    <property type="evidence" value="ECO:0007669"/>
    <property type="project" value="TreeGrafter"/>
</dbReference>
<evidence type="ECO:0000313" key="8">
    <source>
        <dbReference type="EMBL" id="VDN59004.1"/>
    </source>
</evidence>
<feature type="compositionally biased region" description="Basic and acidic residues" evidence="4">
    <location>
        <begin position="228"/>
        <end position="243"/>
    </location>
</feature>
<dbReference type="InterPro" id="IPR025768">
    <property type="entry name" value="TFG_box"/>
</dbReference>
<gene>
    <name evidence="8" type="ORF">DME_LOCUS8977</name>
</gene>
<evidence type="ECO:0000313" key="11">
    <source>
        <dbReference type="WBParaSite" id="DME_0000517801-mRNA-1"/>
    </source>
</evidence>
<comment type="similarity">
    <text evidence="1">Belongs to the LSM14 family.</text>
</comment>
<dbReference type="GO" id="GO:0034063">
    <property type="term" value="P:stress granule assembly"/>
    <property type="evidence" value="ECO:0007669"/>
    <property type="project" value="TreeGrafter"/>
</dbReference>
<reference evidence="8 10" key="2">
    <citation type="submission" date="2018-11" db="EMBL/GenBank/DDBJ databases">
        <authorList>
            <consortium name="Pathogen Informatics"/>
        </authorList>
    </citation>
    <scope>NUCLEOTIDE SEQUENCE [LARGE SCALE GENOMIC DNA]</scope>
</reference>
<feature type="region of interest" description="Disordered" evidence="4">
    <location>
        <begin position="228"/>
        <end position="248"/>
    </location>
</feature>
<evidence type="ECO:0000259" key="7">
    <source>
        <dbReference type="PROSITE" id="PS52002"/>
    </source>
</evidence>
<dbReference type="InterPro" id="IPR010920">
    <property type="entry name" value="LSM_dom_sf"/>
</dbReference>
<dbReference type="PANTHER" id="PTHR13586:SF0">
    <property type="entry name" value="TRAILER HITCH, ISOFORM H"/>
    <property type="match status" value="1"/>
</dbReference>
<dbReference type="PROSITE" id="PS51513">
    <property type="entry name" value="FFD"/>
    <property type="match status" value="1"/>
</dbReference>